<dbReference type="InterPro" id="IPR035979">
    <property type="entry name" value="RBD_domain_sf"/>
</dbReference>
<feature type="compositionally biased region" description="Basic and acidic residues" evidence="3">
    <location>
        <begin position="127"/>
        <end position="140"/>
    </location>
</feature>
<dbReference type="PANTHER" id="PTHR16105:SF0">
    <property type="entry name" value="RNA-BINDING REGION-CONTAINING PROTEIN 3"/>
    <property type="match status" value="1"/>
</dbReference>
<evidence type="ECO:0000256" key="3">
    <source>
        <dbReference type="SAM" id="MobiDB-lite"/>
    </source>
</evidence>
<evidence type="ECO:0000256" key="1">
    <source>
        <dbReference type="ARBA" id="ARBA00022884"/>
    </source>
</evidence>
<accession>A0ABP9YZZ7</accession>
<feature type="region of interest" description="Disordered" evidence="3">
    <location>
        <begin position="110"/>
        <end position="140"/>
    </location>
</feature>
<sequence>MTTIDPNQTLYITNISGRITVEELKSSLYGLFSTYGPILDITAKKTQTMREQAFIVYNNVASATTAKRSLNGFTFFDRPIKIEYAKTKSDAIAKLDGTFRLRTYGTNETSVLGKRSSEEDDNASKMARTEESDSDSDDHA</sequence>
<dbReference type="Pfam" id="PF00076">
    <property type="entry name" value="RRM_1"/>
    <property type="match status" value="1"/>
</dbReference>
<dbReference type="SMART" id="SM00360">
    <property type="entry name" value="RRM"/>
    <property type="match status" value="1"/>
</dbReference>
<comment type="caution">
    <text evidence="5">The sequence shown here is derived from an EMBL/GenBank/DDBJ whole genome shotgun (WGS) entry which is preliminary data.</text>
</comment>
<dbReference type="InterPro" id="IPR012677">
    <property type="entry name" value="Nucleotide-bd_a/b_plait_sf"/>
</dbReference>
<dbReference type="Proteomes" id="UP001473302">
    <property type="component" value="Unassembled WGS sequence"/>
</dbReference>
<dbReference type="EMBL" id="BAABUK010000013">
    <property type="protein sequence ID" value="GAA5812431.1"/>
    <property type="molecule type" value="Genomic_DNA"/>
</dbReference>
<evidence type="ECO:0000313" key="6">
    <source>
        <dbReference type="Proteomes" id="UP001473302"/>
    </source>
</evidence>
<dbReference type="PROSITE" id="PS50102">
    <property type="entry name" value="RRM"/>
    <property type="match status" value="1"/>
</dbReference>
<proteinExistence type="predicted"/>
<gene>
    <name evidence="5" type="ORF">MFLAVUS_005887</name>
</gene>
<evidence type="ECO:0000259" key="4">
    <source>
        <dbReference type="PROSITE" id="PS50102"/>
    </source>
</evidence>
<protein>
    <recommendedName>
        <fullName evidence="4">RRM domain-containing protein</fullName>
    </recommendedName>
</protein>
<dbReference type="InterPro" id="IPR000504">
    <property type="entry name" value="RRM_dom"/>
</dbReference>
<dbReference type="PANTHER" id="PTHR16105">
    <property type="entry name" value="RNA-BINDING REGION-CONTAINING PROTEIN 3"/>
    <property type="match status" value="1"/>
</dbReference>
<feature type="domain" description="RRM" evidence="4">
    <location>
        <begin position="8"/>
        <end position="87"/>
    </location>
</feature>
<evidence type="ECO:0000313" key="5">
    <source>
        <dbReference type="EMBL" id="GAA5812431.1"/>
    </source>
</evidence>
<keyword evidence="6" id="KW-1185">Reference proteome</keyword>
<organism evidence="5 6">
    <name type="scientific">Mucor flavus</name>
    <dbReference type="NCBI Taxonomy" id="439312"/>
    <lineage>
        <taxon>Eukaryota</taxon>
        <taxon>Fungi</taxon>
        <taxon>Fungi incertae sedis</taxon>
        <taxon>Mucoromycota</taxon>
        <taxon>Mucoromycotina</taxon>
        <taxon>Mucoromycetes</taxon>
        <taxon>Mucorales</taxon>
        <taxon>Mucorineae</taxon>
        <taxon>Mucoraceae</taxon>
        <taxon>Mucor</taxon>
    </lineage>
</organism>
<dbReference type="SUPFAM" id="SSF54928">
    <property type="entry name" value="RNA-binding domain, RBD"/>
    <property type="match status" value="1"/>
</dbReference>
<dbReference type="Gene3D" id="3.30.70.330">
    <property type="match status" value="1"/>
</dbReference>
<name>A0ABP9YZZ7_9FUNG</name>
<evidence type="ECO:0000256" key="2">
    <source>
        <dbReference type="PROSITE-ProRule" id="PRU00176"/>
    </source>
</evidence>
<reference evidence="5 6" key="1">
    <citation type="submission" date="2024-04" db="EMBL/GenBank/DDBJ databases">
        <title>genome sequences of Mucor flavus KT1a and Helicostylum pulchrum KT1b strains isolated from the surface of a dry-aged beef.</title>
        <authorList>
            <person name="Toyotome T."/>
            <person name="Hosono M."/>
            <person name="Torimaru M."/>
            <person name="Fukuda K."/>
            <person name="Mikami N."/>
        </authorList>
    </citation>
    <scope>NUCLEOTIDE SEQUENCE [LARGE SCALE GENOMIC DNA]</scope>
    <source>
        <strain evidence="5 6">KT1a</strain>
    </source>
</reference>
<dbReference type="CDD" id="cd12246">
    <property type="entry name" value="RRM1_U1A_like"/>
    <property type="match status" value="1"/>
</dbReference>
<keyword evidence="1 2" id="KW-0694">RNA-binding</keyword>
<dbReference type="InterPro" id="IPR045164">
    <property type="entry name" value="RBM41/RNPC3"/>
</dbReference>